<reference evidence="2 3" key="1">
    <citation type="submission" date="2017-09" db="EMBL/GenBank/DDBJ databases">
        <title>Depth-based differentiation of microbial function through sediment-hosted aquifers and enrichment of novel symbionts in the deep terrestrial subsurface.</title>
        <authorList>
            <person name="Probst A.J."/>
            <person name="Ladd B."/>
            <person name="Jarett J.K."/>
            <person name="Geller-Mcgrath D.E."/>
            <person name="Sieber C.M."/>
            <person name="Emerson J.B."/>
            <person name="Anantharaman K."/>
            <person name="Thomas B.C."/>
            <person name="Malmstrom R."/>
            <person name="Stieglmeier M."/>
            <person name="Klingl A."/>
            <person name="Woyke T."/>
            <person name="Ryan C.M."/>
            <person name="Banfield J.F."/>
        </authorList>
    </citation>
    <scope>NUCLEOTIDE SEQUENCE [LARGE SCALE GENOMIC DNA]</scope>
    <source>
        <strain evidence="2">CG23_combo_of_CG06-09_8_20_14_all_37_87_8</strain>
    </source>
</reference>
<organism evidence="2 3">
    <name type="scientific">bacterium (Candidatus Gribaldobacteria) CG23_combo_of_CG06-09_8_20_14_all_37_87_8</name>
    <dbReference type="NCBI Taxonomy" id="2014278"/>
    <lineage>
        <taxon>Bacteria</taxon>
        <taxon>Candidatus Gribaldobacteria</taxon>
    </lineage>
</organism>
<dbReference type="Gene3D" id="3.40.50.2000">
    <property type="entry name" value="Glycogen Phosphorylase B"/>
    <property type="match status" value="2"/>
</dbReference>
<protein>
    <recommendedName>
        <fullName evidence="1">Glycosyl transferase family 1 domain-containing protein</fullName>
    </recommendedName>
</protein>
<dbReference type="Pfam" id="PF00534">
    <property type="entry name" value="Glycos_transf_1"/>
    <property type="match status" value="1"/>
</dbReference>
<feature type="domain" description="Glycosyl transferase family 1" evidence="1">
    <location>
        <begin position="212"/>
        <end position="374"/>
    </location>
</feature>
<dbReference type="GO" id="GO:0016020">
    <property type="term" value="C:membrane"/>
    <property type="evidence" value="ECO:0007669"/>
    <property type="project" value="TreeGrafter"/>
</dbReference>
<name>A0A2G9ZF12_9BACT</name>
<evidence type="ECO:0000259" key="1">
    <source>
        <dbReference type="Pfam" id="PF00534"/>
    </source>
</evidence>
<comment type="caution">
    <text evidence="2">The sequence shown here is derived from an EMBL/GenBank/DDBJ whole genome shotgun (WGS) entry which is preliminary data.</text>
</comment>
<dbReference type="InterPro" id="IPR001296">
    <property type="entry name" value="Glyco_trans_1"/>
</dbReference>
<sequence>MLQLFERGRQIQFKMKSFANKKILVAFPFAKNPGGMDLIMADIVRILAENRARMAIATVFRRDLKTIFQKYFGIKVRKKIKHYYLFPNLSGYFNPLNPLLLGLACKKAIKGFRPDIICIGEYSYEVLAKSRAKLIRYTFEPVLLDQIVTQKVVKLSPVERVYGHYIKAIAKIAYSDRVNFDRVIYISSWAMKLAATKNLADQIIYPPVSLNKFRAREKEDLITCIGAFSPKKRYELFLEAISKCKEDFEVAICGSLPDNRCPYFVSLLNKIKKLKLEEKVKLYPNLSLEKLEKIISTSKICLSHIEYFGIAVVEQMAAGIVPIVYQKGALWDDVVEHGKYGFGFQNKKGLAIIIDNLIADPKFWNKWSKIARNRAKYFSSLKFQREIEGLFNSV</sequence>
<dbReference type="PANTHER" id="PTHR45919">
    <property type="entry name" value="GDP-MAN:MAN(3)GLCNAC(2)-PP-DOL ALPHA-1,2-MANNOSYLTRANSFERASE"/>
    <property type="match status" value="1"/>
</dbReference>
<dbReference type="GO" id="GO:0004377">
    <property type="term" value="F:GDP-Man:Man(3)GlcNAc(2)-PP-Dol alpha-1,2-mannosyltransferase activity"/>
    <property type="evidence" value="ECO:0007669"/>
    <property type="project" value="InterPro"/>
</dbReference>
<dbReference type="AlphaFoldDB" id="A0A2G9ZF12"/>
<accession>A0A2G9ZF12</accession>
<dbReference type="InterPro" id="IPR038013">
    <property type="entry name" value="ALG11"/>
</dbReference>
<proteinExistence type="predicted"/>
<evidence type="ECO:0000313" key="2">
    <source>
        <dbReference type="EMBL" id="PIP31753.1"/>
    </source>
</evidence>
<dbReference type="PANTHER" id="PTHR45919:SF1">
    <property type="entry name" value="GDP-MAN:MAN(3)GLCNAC(2)-PP-DOL ALPHA-1,2-MANNOSYLTRANSFERASE"/>
    <property type="match status" value="1"/>
</dbReference>
<dbReference type="EMBL" id="PCSB01000037">
    <property type="protein sequence ID" value="PIP31753.1"/>
    <property type="molecule type" value="Genomic_DNA"/>
</dbReference>
<dbReference type="SUPFAM" id="SSF53756">
    <property type="entry name" value="UDP-Glycosyltransferase/glycogen phosphorylase"/>
    <property type="match status" value="1"/>
</dbReference>
<evidence type="ECO:0000313" key="3">
    <source>
        <dbReference type="Proteomes" id="UP000230447"/>
    </source>
</evidence>
<dbReference type="GO" id="GO:0006487">
    <property type="term" value="P:protein N-linked glycosylation"/>
    <property type="evidence" value="ECO:0007669"/>
    <property type="project" value="TreeGrafter"/>
</dbReference>
<dbReference type="Proteomes" id="UP000230447">
    <property type="component" value="Unassembled WGS sequence"/>
</dbReference>
<gene>
    <name evidence="2" type="ORF">COX24_01835</name>
</gene>